<sequence length="148" mass="15623">MRGGGVGGGGGSVESDVQEYLGRKDQEETQKKDACVFAVPGPSSKAPRKRGWPGKNRIKGHALKRKVTCDEPVGPASRWLSYSASAESGPSTSYGLAGAEYTSVTPIRRGIAEHNPVPAKVSSQRDDDDSRTRTYVIALTLSSSSTVA</sequence>
<reference evidence="2 3" key="1">
    <citation type="journal article" date="2014" name="BMC Genomics">
        <title>Comparative genomics of the major fungal agents of human and animal Sporotrichosis: Sporothrix schenckii and Sporothrix brasiliensis.</title>
        <authorList>
            <person name="Teixeira M.M."/>
            <person name="de Almeida L.G."/>
            <person name="Kubitschek-Barreira P."/>
            <person name="Alves F.L."/>
            <person name="Kioshima E.S."/>
            <person name="Abadio A.K."/>
            <person name="Fernandes L."/>
            <person name="Derengowski L.S."/>
            <person name="Ferreira K.S."/>
            <person name="Souza R.C."/>
            <person name="Ruiz J.C."/>
            <person name="de Andrade N.C."/>
            <person name="Paes H.C."/>
            <person name="Nicola A.M."/>
            <person name="Albuquerque P."/>
            <person name="Gerber A.L."/>
            <person name="Martins V.P."/>
            <person name="Peconick L.D."/>
            <person name="Neto A.V."/>
            <person name="Chaucanez C.B."/>
            <person name="Silva P.A."/>
            <person name="Cunha O.L."/>
            <person name="de Oliveira F.F."/>
            <person name="dos Santos T.C."/>
            <person name="Barros A.L."/>
            <person name="Soares M.A."/>
            <person name="de Oliveira L.M."/>
            <person name="Marini M.M."/>
            <person name="Villalobos-Duno H."/>
            <person name="Cunha M.M."/>
            <person name="de Hoog S."/>
            <person name="da Silveira J.F."/>
            <person name="Henrissat B."/>
            <person name="Nino-Vega G.A."/>
            <person name="Cisalpino P.S."/>
            <person name="Mora-Montes H.M."/>
            <person name="Almeida S.R."/>
            <person name="Stajich J.E."/>
            <person name="Lopes-Bezerra L.M."/>
            <person name="Vasconcelos A.T."/>
            <person name="Felipe M.S."/>
        </authorList>
    </citation>
    <scope>NUCLEOTIDE SEQUENCE [LARGE SCALE GENOMIC DNA]</scope>
    <source>
        <strain evidence="2 3">1099-18</strain>
    </source>
</reference>
<dbReference type="EMBL" id="AXCR01000012">
    <property type="protein sequence ID" value="KJR80202.1"/>
    <property type="molecule type" value="Genomic_DNA"/>
</dbReference>
<evidence type="ECO:0000313" key="3">
    <source>
        <dbReference type="Proteomes" id="UP000033710"/>
    </source>
</evidence>
<accession>A0A0F2LRR2</accession>
<gene>
    <name evidence="2" type="ORF">SPSK_05649</name>
</gene>
<dbReference type="RefSeq" id="XP_016582878.1">
    <property type="nucleotide sequence ID" value="XM_016732391.1"/>
</dbReference>
<feature type="compositionally biased region" description="Basic and acidic residues" evidence="1">
    <location>
        <begin position="21"/>
        <end position="31"/>
    </location>
</feature>
<dbReference type="GeneID" id="27667668"/>
<proteinExistence type="predicted"/>
<feature type="region of interest" description="Disordered" evidence="1">
    <location>
        <begin position="1"/>
        <end position="31"/>
    </location>
</feature>
<comment type="caution">
    <text evidence="2">The sequence shown here is derived from an EMBL/GenBank/DDBJ whole genome shotgun (WGS) entry which is preliminary data.</text>
</comment>
<protein>
    <submittedName>
        <fullName evidence="2">Uncharacterized protein</fullName>
    </submittedName>
</protein>
<dbReference type="AlphaFoldDB" id="A0A0F2LRR2"/>
<dbReference type="KEGG" id="ssck:SPSK_05649"/>
<feature type="compositionally biased region" description="Gly residues" evidence="1">
    <location>
        <begin position="1"/>
        <end position="12"/>
    </location>
</feature>
<evidence type="ECO:0000313" key="2">
    <source>
        <dbReference type="EMBL" id="KJR80202.1"/>
    </source>
</evidence>
<organism evidence="2 3">
    <name type="scientific">Sporothrix schenckii 1099-18</name>
    <dbReference type="NCBI Taxonomy" id="1397361"/>
    <lineage>
        <taxon>Eukaryota</taxon>
        <taxon>Fungi</taxon>
        <taxon>Dikarya</taxon>
        <taxon>Ascomycota</taxon>
        <taxon>Pezizomycotina</taxon>
        <taxon>Sordariomycetes</taxon>
        <taxon>Sordariomycetidae</taxon>
        <taxon>Ophiostomatales</taxon>
        <taxon>Ophiostomataceae</taxon>
        <taxon>Sporothrix</taxon>
    </lineage>
</organism>
<dbReference type="VEuPathDB" id="FungiDB:SPSK_05649"/>
<dbReference type="Proteomes" id="UP000033710">
    <property type="component" value="Unassembled WGS sequence"/>
</dbReference>
<name>A0A0F2LRR2_SPOSC</name>
<evidence type="ECO:0000256" key="1">
    <source>
        <dbReference type="SAM" id="MobiDB-lite"/>
    </source>
</evidence>
<reference evidence="2 3" key="2">
    <citation type="journal article" date="2015" name="Eukaryot. Cell">
        <title>Asexual propagation of a virulent clone complex in a human and feline outbreak of sporotrichosis.</title>
        <authorList>
            <person name="Teixeira Mde M."/>
            <person name="Rodrigues A.M."/>
            <person name="Tsui C.K."/>
            <person name="de Almeida L.G."/>
            <person name="Van Diepeningen A.D."/>
            <person name="van den Ende B.G."/>
            <person name="Fernandes G.F."/>
            <person name="Kano R."/>
            <person name="Hamelin R.C."/>
            <person name="Lopes-Bezerra L.M."/>
            <person name="Vasconcelos A.T."/>
            <person name="de Hoog S."/>
            <person name="de Camargo Z.P."/>
            <person name="Felipe M.S."/>
        </authorList>
    </citation>
    <scope>NUCLEOTIDE SEQUENCE [LARGE SCALE GENOMIC DNA]</scope>
    <source>
        <strain evidence="2 3">1099-18</strain>
    </source>
</reference>